<feature type="compositionally biased region" description="Polar residues" evidence="5">
    <location>
        <begin position="47"/>
        <end position="58"/>
    </location>
</feature>
<evidence type="ECO:0000256" key="1">
    <source>
        <dbReference type="ARBA" id="ARBA00009275"/>
    </source>
</evidence>
<feature type="region of interest" description="Disordered" evidence="5">
    <location>
        <begin position="27"/>
        <end position="58"/>
    </location>
</feature>
<dbReference type="SUPFAM" id="SSF51556">
    <property type="entry name" value="Metallo-dependent hydrolases"/>
    <property type="match status" value="1"/>
</dbReference>
<feature type="region of interest" description="Disordered" evidence="5">
    <location>
        <begin position="435"/>
        <end position="505"/>
    </location>
</feature>
<keyword evidence="3" id="KW-0479">Metal-binding</keyword>
<keyword evidence="2" id="KW-0540">Nuclease</keyword>
<feature type="region of interest" description="Disordered" evidence="5">
    <location>
        <begin position="1386"/>
        <end position="1455"/>
    </location>
</feature>
<evidence type="ECO:0000256" key="5">
    <source>
        <dbReference type="SAM" id="MobiDB-lite"/>
    </source>
</evidence>
<feature type="compositionally biased region" description="Low complexity" evidence="5">
    <location>
        <begin position="1089"/>
        <end position="1100"/>
    </location>
</feature>
<keyword evidence="8" id="KW-1185">Reference proteome</keyword>
<evidence type="ECO:0000256" key="3">
    <source>
        <dbReference type="ARBA" id="ARBA00022723"/>
    </source>
</evidence>
<dbReference type="CDD" id="cd11524">
    <property type="entry name" value="SYLF"/>
    <property type="match status" value="1"/>
</dbReference>
<dbReference type="InterPro" id="IPR007461">
    <property type="entry name" value="Ysc84_actin-binding"/>
</dbReference>
<dbReference type="EMBL" id="SOZI01000055">
    <property type="protein sequence ID" value="TNY20905.1"/>
    <property type="molecule type" value="Genomic_DNA"/>
</dbReference>
<feature type="region of interest" description="Disordered" evidence="5">
    <location>
        <begin position="1474"/>
        <end position="1493"/>
    </location>
</feature>
<proteinExistence type="inferred from homology"/>
<dbReference type="InterPro" id="IPR001130">
    <property type="entry name" value="TatD-like"/>
</dbReference>
<organism evidence="7 8">
    <name type="scientific">Rhodotorula diobovata</name>
    <dbReference type="NCBI Taxonomy" id="5288"/>
    <lineage>
        <taxon>Eukaryota</taxon>
        <taxon>Fungi</taxon>
        <taxon>Dikarya</taxon>
        <taxon>Basidiomycota</taxon>
        <taxon>Pucciniomycotina</taxon>
        <taxon>Microbotryomycetes</taxon>
        <taxon>Sporidiobolales</taxon>
        <taxon>Sporidiobolaceae</taxon>
        <taxon>Rhodotorula</taxon>
    </lineage>
</organism>
<dbReference type="CDD" id="cd01310">
    <property type="entry name" value="TatD_DNAse"/>
    <property type="match status" value="1"/>
</dbReference>
<feature type="region of interest" description="Disordered" evidence="5">
    <location>
        <begin position="389"/>
        <end position="413"/>
    </location>
</feature>
<dbReference type="GO" id="GO:0046872">
    <property type="term" value="F:metal ion binding"/>
    <property type="evidence" value="ECO:0007669"/>
    <property type="project" value="UniProtKB-KW"/>
</dbReference>
<dbReference type="Gene3D" id="3.20.20.140">
    <property type="entry name" value="Metal-dependent hydrolases"/>
    <property type="match status" value="1"/>
</dbReference>
<gene>
    <name evidence="7" type="ORF">DMC30DRAFT_408769</name>
</gene>
<dbReference type="Pfam" id="PF07818">
    <property type="entry name" value="HCNGP"/>
    <property type="match status" value="1"/>
</dbReference>
<feature type="compositionally biased region" description="Basic and acidic residues" evidence="5">
    <location>
        <begin position="465"/>
        <end position="505"/>
    </location>
</feature>
<dbReference type="OrthoDB" id="6079689at2759"/>
<dbReference type="Proteomes" id="UP000311382">
    <property type="component" value="Unassembled WGS sequence"/>
</dbReference>
<feature type="region of interest" description="Disordered" evidence="5">
    <location>
        <begin position="71"/>
        <end position="155"/>
    </location>
</feature>
<protein>
    <recommendedName>
        <fullName evidence="6">Ysc84 actin-binding domain-containing protein</fullName>
    </recommendedName>
</protein>
<dbReference type="PANTHER" id="PTHR10060:SF15">
    <property type="entry name" value="DEOXYRIBONUCLEASE TATDN1"/>
    <property type="match status" value="1"/>
</dbReference>
<feature type="compositionally biased region" description="Basic residues" evidence="5">
    <location>
        <begin position="1059"/>
        <end position="1069"/>
    </location>
</feature>
<evidence type="ECO:0000313" key="8">
    <source>
        <dbReference type="Proteomes" id="UP000311382"/>
    </source>
</evidence>
<dbReference type="InterPro" id="IPR012479">
    <property type="entry name" value="SAP30BP"/>
</dbReference>
<dbReference type="GO" id="GO:0005829">
    <property type="term" value="C:cytosol"/>
    <property type="evidence" value="ECO:0007669"/>
    <property type="project" value="TreeGrafter"/>
</dbReference>
<dbReference type="STRING" id="5288.A0A5C5FW87"/>
<feature type="region of interest" description="Disordered" evidence="5">
    <location>
        <begin position="1059"/>
        <end position="1105"/>
    </location>
</feature>
<name>A0A5C5FW87_9BASI</name>
<dbReference type="GO" id="GO:0008296">
    <property type="term" value="F:3'-5'-DNA exonuclease activity"/>
    <property type="evidence" value="ECO:0007669"/>
    <property type="project" value="TreeGrafter"/>
</dbReference>
<keyword evidence="4" id="KW-0378">Hydrolase</keyword>
<feature type="compositionally biased region" description="Pro residues" evidence="5">
    <location>
        <begin position="1432"/>
        <end position="1448"/>
    </location>
</feature>
<feature type="domain" description="Ysc84 actin-binding" evidence="6">
    <location>
        <begin position="1246"/>
        <end position="1366"/>
    </location>
</feature>
<dbReference type="Pfam" id="PF04366">
    <property type="entry name" value="Ysc84"/>
    <property type="match status" value="1"/>
</dbReference>
<feature type="compositionally biased region" description="Low complexity" evidence="5">
    <location>
        <begin position="1400"/>
        <end position="1411"/>
    </location>
</feature>
<comment type="caution">
    <text evidence="7">The sequence shown here is derived from an EMBL/GenBank/DDBJ whole genome shotgun (WGS) entry which is preliminary data.</text>
</comment>
<evidence type="ECO:0000259" key="6">
    <source>
        <dbReference type="Pfam" id="PF04366"/>
    </source>
</evidence>
<feature type="compositionally biased region" description="Basic and acidic residues" evidence="5">
    <location>
        <begin position="287"/>
        <end position="315"/>
    </location>
</feature>
<feature type="compositionally biased region" description="Basic and acidic residues" evidence="5">
    <location>
        <begin position="136"/>
        <end position="146"/>
    </location>
</feature>
<accession>A0A5C5FW87</accession>
<comment type="similarity">
    <text evidence="1">Belongs to the metallo-dependent hydrolases superfamily. TatD-type hydrolase family.</text>
</comment>
<dbReference type="InterPro" id="IPR032466">
    <property type="entry name" value="Metal_Hydrolase"/>
</dbReference>
<dbReference type="InterPro" id="IPR050891">
    <property type="entry name" value="TatD-type_Hydrolase"/>
</dbReference>
<dbReference type="Pfam" id="PF01026">
    <property type="entry name" value="TatD_DNase"/>
    <property type="match status" value="1"/>
</dbReference>
<evidence type="ECO:0000313" key="7">
    <source>
        <dbReference type="EMBL" id="TNY20905.1"/>
    </source>
</evidence>
<evidence type="ECO:0000256" key="2">
    <source>
        <dbReference type="ARBA" id="ARBA00022722"/>
    </source>
</evidence>
<feature type="compositionally biased region" description="Basic and acidic residues" evidence="5">
    <location>
        <begin position="436"/>
        <end position="446"/>
    </location>
</feature>
<sequence length="1586" mass="169832">MQSALSSLKLSRASVLTWRAPCRSGRVQRQRRRALSRSGTPACSRAIESSTGRSTTTAPAATALNRIKGAASRGASPLVGVNLPTSSSNSPRPSPTPHTKRRGSSSPPPAPDRPAPQSTADRNAQQAEAAAATPNEQREREQRSEVEGSAAPPDVRLDTLAEFGIPPVPTGPYKPSVQAKLANFHALRLSRGLHFNDSLHASKAFRNPRIYAKLVEFVDVDETGTNWARGVWDPKGLPADATAARIAAEQKARSEARAAQPAGSRSSIAFTSSSSSAPPASSSVPRNGRDDRDRRDKDRDRERDRERDRGGKKGRPERFYLRDALGGKGVMNGLYTTTSIHLRFFCLPCMIKPLTSSLILSRFSGPTSSPCQSTHSLLIPSVLKSSHRTSQSTPLTATWGKPSTKLRSRDRSVGVAAARRGRKLALVARLAAEGEGPQRDEVRQEVEEGVGEGDSGGRGQVERVQVGEHGDEFGCWRRGRRDGESDGIDLAKKEGPQGAQRDVREGEVEAVEELDEVGVLCAKGVLPVIRCVAVFVVVILDTRSCQGRLDAMHLAPVTDVRPEQLPRRLVPERGRVPPVGKDVEEPDPEVVRQVRHVLEQETVVPARYIRRDDPSRDGEEAPDTLTRRCRPVEGLGDLLALDEFARAEPGAVSIAAVDGEGLVTVGDIGPAWWRRGAGGASPRVGVALVEVAQGGQGSWREEERWMRRHRLTSTTLSSLVKVALRGLGIAQNLLLRRAHAMAAASSSSPSPRLIDDFADILGRARRAGVGMQLLTGDCVEGSKEVLALAQQHQGLYATVGCHPCRATEPDAFPGGATAYFEALDKLIADNKGKGKALFIGECGLDYDRLHLAPKEAQLRAFPPQLELASKHDLPLFLHSRACHPDFVAALRAHPAPLRGVVHSHSGTAEEALELIDAGFYIGINGCSLKTADNLDCVRRLPLDRLMLESDCPWCSIGASYAAHALFKDLIDDPAHAVARERYMPAAVKKERWAPGKAVKGRNEPCTTGQVAWVVSKLKGVSVDEVARVTTANALELFGSGVIEADGASAAEAGAAVRRSRLSSRAKHGSRALALHQQPTMAAPPPPRRATPTSTPAPAAEPAKKGWKAKANVWGLKAFDKAMVVSDAIGVHANNATAKLGGERWWPTTNDFPAEVAKCVRILRAFTVDGIEKRVDEKDDKGLTKQRKVFRKIPAEVIRSAKGIVVYTSFRTGVAPLGGAGGSGVILARLPDGSWSAPSVIAPGNFAAGLMFGVDVFDAVLLIMTDAAMQTFYNHKVTLGGEVGVAAGVWGAGAIMEAGTDRSPVYSYLRSRGFYAGAEAIAQVYLTRFDENERMYYCKGVTQREILTGHFKPTSDAAPLYVALREAETGYAQRKHGAEFEFEQPYESKDAAHSGATPVSNTPTLLPGTPTNEPEPEHESALAPPAEGAATLPLPPPLPARGAPPPALPPRATGGEPQQDLLAAAMEDQLALGEADRKDAGPAPASAAAHGDEKAALTIRELDDETFTMAPVASHPPPPKRVVPPKPPVDASLPPPKETWGGWFKRKGTSWGTVAAVKGIAISDNLGGRVNGWAEHVRRRRAVLAHE</sequence>
<feature type="compositionally biased region" description="Low complexity" evidence="5">
    <location>
        <begin position="1420"/>
        <end position="1431"/>
    </location>
</feature>
<reference evidence="7 8" key="1">
    <citation type="submission" date="2019-03" db="EMBL/GenBank/DDBJ databases">
        <title>Rhodosporidium diobovatum UCD-FST 08-225 genome sequencing, assembly, and annotation.</title>
        <authorList>
            <person name="Fakankun I.U."/>
            <person name="Fristensky B."/>
            <person name="Levin D.B."/>
        </authorList>
    </citation>
    <scope>NUCLEOTIDE SEQUENCE [LARGE SCALE GENOMIC DNA]</scope>
    <source>
        <strain evidence="7 8">UCD-FST 08-225</strain>
    </source>
</reference>
<feature type="compositionally biased region" description="Low complexity" evidence="5">
    <location>
        <begin position="264"/>
        <end position="285"/>
    </location>
</feature>
<dbReference type="PANTHER" id="PTHR10060">
    <property type="entry name" value="TATD FAMILY DEOXYRIBONUCLEASE"/>
    <property type="match status" value="1"/>
</dbReference>
<feature type="region of interest" description="Disordered" evidence="5">
    <location>
        <begin position="244"/>
        <end position="315"/>
    </location>
</feature>
<dbReference type="GO" id="GO:0006355">
    <property type="term" value="P:regulation of DNA-templated transcription"/>
    <property type="evidence" value="ECO:0007669"/>
    <property type="project" value="InterPro"/>
</dbReference>
<evidence type="ECO:0000256" key="4">
    <source>
        <dbReference type="ARBA" id="ARBA00022801"/>
    </source>
</evidence>